<evidence type="ECO:0000313" key="1">
    <source>
        <dbReference type="EMBL" id="GMH17767.1"/>
    </source>
</evidence>
<dbReference type="Proteomes" id="UP001279734">
    <property type="component" value="Unassembled WGS sequence"/>
</dbReference>
<name>A0AAD3SVC8_NEPGR</name>
<protein>
    <submittedName>
        <fullName evidence="1">Uncharacterized protein</fullName>
    </submittedName>
</protein>
<accession>A0AAD3SVC8</accession>
<dbReference type="AlphaFoldDB" id="A0AAD3SVC8"/>
<comment type="caution">
    <text evidence="1">The sequence shown here is derived from an EMBL/GenBank/DDBJ whole genome shotgun (WGS) entry which is preliminary data.</text>
</comment>
<evidence type="ECO:0000313" key="2">
    <source>
        <dbReference type="Proteomes" id="UP001279734"/>
    </source>
</evidence>
<reference evidence="1" key="1">
    <citation type="submission" date="2023-05" db="EMBL/GenBank/DDBJ databases">
        <title>Nepenthes gracilis genome sequencing.</title>
        <authorList>
            <person name="Fukushima K."/>
        </authorList>
    </citation>
    <scope>NUCLEOTIDE SEQUENCE</scope>
    <source>
        <strain evidence="1">SING2019-196</strain>
    </source>
</reference>
<dbReference type="EMBL" id="BSYO01000018">
    <property type="protein sequence ID" value="GMH17767.1"/>
    <property type="molecule type" value="Genomic_DNA"/>
</dbReference>
<keyword evidence="2" id="KW-1185">Reference proteome</keyword>
<organism evidence="1 2">
    <name type="scientific">Nepenthes gracilis</name>
    <name type="common">Slender pitcher plant</name>
    <dbReference type="NCBI Taxonomy" id="150966"/>
    <lineage>
        <taxon>Eukaryota</taxon>
        <taxon>Viridiplantae</taxon>
        <taxon>Streptophyta</taxon>
        <taxon>Embryophyta</taxon>
        <taxon>Tracheophyta</taxon>
        <taxon>Spermatophyta</taxon>
        <taxon>Magnoliopsida</taxon>
        <taxon>eudicotyledons</taxon>
        <taxon>Gunneridae</taxon>
        <taxon>Pentapetalae</taxon>
        <taxon>Caryophyllales</taxon>
        <taxon>Nepenthaceae</taxon>
        <taxon>Nepenthes</taxon>
    </lineage>
</organism>
<sequence>MTDTSAVRACWSECVDRGDVAIDRAVLTEIHYSRVGRIARDYVRQGAFLRGDVDEFEILANGREADISQGLSVLLFSIFEMQSAVVLLMTGTCCYCARSPFWISAAV</sequence>
<gene>
    <name evidence="1" type="ORF">Nepgr_019608</name>
</gene>
<proteinExistence type="predicted"/>